<feature type="transmembrane region" description="Helical" evidence="1">
    <location>
        <begin position="43"/>
        <end position="62"/>
    </location>
</feature>
<reference evidence="2" key="1">
    <citation type="submission" date="2020-10" db="EMBL/GenBank/DDBJ databases">
        <authorList>
            <person name="Gilroy R."/>
        </authorList>
    </citation>
    <scope>NUCLEOTIDE SEQUENCE</scope>
    <source>
        <strain evidence="2">ChiW25-3613</strain>
    </source>
</reference>
<dbReference type="PANTHER" id="PTHR37304">
    <property type="entry name" value="MEMBRANE PROTEIN-RELATED"/>
    <property type="match status" value="1"/>
</dbReference>
<dbReference type="InterPro" id="IPR007211">
    <property type="entry name" value="DUF378"/>
</dbReference>
<evidence type="ECO:0000313" key="3">
    <source>
        <dbReference type="Proteomes" id="UP000824179"/>
    </source>
</evidence>
<organism evidence="2 3">
    <name type="scientific">Candidatus Coproplasma stercoripullorum</name>
    <dbReference type="NCBI Taxonomy" id="2840751"/>
    <lineage>
        <taxon>Bacteria</taxon>
        <taxon>Bacillati</taxon>
        <taxon>Bacillota</taxon>
        <taxon>Clostridia</taxon>
        <taxon>Eubacteriales</taxon>
        <taxon>Candidatus Coproplasma</taxon>
    </lineage>
</organism>
<keyword evidence="1" id="KW-1133">Transmembrane helix</keyword>
<evidence type="ECO:0000256" key="1">
    <source>
        <dbReference type="SAM" id="Phobius"/>
    </source>
</evidence>
<protein>
    <submittedName>
        <fullName evidence="2">DUF378 domain-containing protein</fullName>
    </submittedName>
</protein>
<dbReference type="Proteomes" id="UP000824179">
    <property type="component" value="Unassembled WGS sequence"/>
</dbReference>
<dbReference type="AlphaFoldDB" id="A0A9D1AHG8"/>
<dbReference type="Pfam" id="PF04070">
    <property type="entry name" value="DUF378"/>
    <property type="match status" value="1"/>
</dbReference>
<name>A0A9D1AHG8_9FIRM</name>
<feature type="transmembrane region" description="Helical" evidence="1">
    <location>
        <begin position="6"/>
        <end position="31"/>
    </location>
</feature>
<reference evidence="2" key="2">
    <citation type="journal article" date="2021" name="PeerJ">
        <title>Extensive microbial diversity within the chicken gut microbiome revealed by metagenomics and culture.</title>
        <authorList>
            <person name="Gilroy R."/>
            <person name="Ravi A."/>
            <person name="Getino M."/>
            <person name="Pursley I."/>
            <person name="Horton D.L."/>
            <person name="Alikhan N.F."/>
            <person name="Baker D."/>
            <person name="Gharbi K."/>
            <person name="Hall N."/>
            <person name="Watson M."/>
            <person name="Adriaenssens E.M."/>
            <person name="Foster-Nyarko E."/>
            <person name="Jarju S."/>
            <person name="Secka A."/>
            <person name="Antonio M."/>
            <person name="Oren A."/>
            <person name="Chaudhuri R.R."/>
            <person name="La Ragione R."/>
            <person name="Hildebrand F."/>
            <person name="Pallen M.J."/>
        </authorList>
    </citation>
    <scope>NUCLEOTIDE SEQUENCE</scope>
    <source>
        <strain evidence="2">ChiW25-3613</strain>
    </source>
</reference>
<accession>A0A9D1AHG8</accession>
<proteinExistence type="predicted"/>
<evidence type="ECO:0000313" key="2">
    <source>
        <dbReference type="EMBL" id="HIR39234.1"/>
    </source>
</evidence>
<keyword evidence="1" id="KW-0812">Transmembrane</keyword>
<dbReference type="PANTHER" id="PTHR37304:SF1">
    <property type="entry name" value="MEMBRANE PROTEIN"/>
    <property type="match status" value="1"/>
</dbReference>
<keyword evidence="1" id="KW-0472">Membrane</keyword>
<gene>
    <name evidence="2" type="ORF">IAB90_02525</name>
</gene>
<comment type="caution">
    <text evidence="2">The sequence shown here is derived from an EMBL/GenBank/DDBJ whole genome shotgun (WGS) entry which is preliminary data.</text>
</comment>
<dbReference type="EMBL" id="DVHB01000048">
    <property type="protein sequence ID" value="HIR39234.1"/>
    <property type="molecule type" value="Genomic_DNA"/>
</dbReference>
<sequence>MVVANFIAYILCIIGALNWGLYGIFDFNLVSWIFQGPRTAGSITLYVIIAVAALWLIISPIISGRGLRLSNRDMHSEKAHR</sequence>